<evidence type="ECO:0000313" key="2">
    <source>
        <dbReference type="EMBL" id="AIF84037.1"/>
    </source>
</evidence>
<dbReference type="Proteomes" id="UP000028194">
    <property type="component" value="Chromosome"/>
</dbReference>
<dbReference type="KEGG" id="nev:NTE_01979"/>
<name>A0A075MTB1_9ARCH</name>
<dbReference type="RefSeq" id="WP_148700690.1">
    <property type="nucleotide sequence ID" value="NZ_CP007174.1"/>
</dbReference>
<keyword evidence="3" id="KW-1185">Reference proteome</keyword>
<dbReference type="EMBL" id="CP007174">
    <property type="protein sequence ID" value="AIF84037.1"/>
    <property type="molecule type" value="Genomic_DNA"/>
</dbReference>
<protein>
    <submittedName>
        <fullName evidence="2">Uncharacterized protein</fullName>
    </submittedName>
</protein>
<feature type="region of interest" description="Disordered" evidence="1">
    <location>
        <begin position="1"/>
        <end position="30"/>
    </location>
</feature>
<proteinExistence type="predicted"/>
<evidence type="ECO:0000313" key="3">
    <source>
        <dbReference type="Proteomes" id="UP000028194"/>
    </source>
</evidence>
<dbReference type="STRING" id="1459636.NTE_01979"/>
<dbReference type="OrthoDB" id="11987at2157"/>
<evidence type="ECO:0000256" key="1">
    <source>
        <dbReference type="SAM" id="MobiDB-lite"/>
    </source>
</evidence>
<organism evidence="2 3">
    <name type="scientific">Candidatus Nitrososphaera evergladensis SR1</name>
    <dbReference type="NCBI Taxonomy" id="1459636"/>
    <lineage>
        <taxon>Archaea</taxon>
        <taxon>Nitrososphaerota</taxon>
        <taxon>Nitrososphaeria</taxon>
        <taxon>Nitrososphaerales</taxon>
        <taxon>Nitrososphaeraceae</taxon>
        <taxon>Nitrososphaera</taxon>
    </lineage>
</organism>
<dbReference type="GeneID" id="41597727"/>
<reference evidence="2 3" key="1">
    <citation type="journal article" date="2014" name="PLoS ONE">
        <title>Genome Sequence of Candidatus Nitrososphaera evergladensis from Group I.1b Enriched from Everglades Soil Reveals Novel Genomic Features of the Ammonia-Oxidizing Archaea.</title>
        <authorList>
            <person name="Zhalnina K.V."/>
            <person name="Dias R."/>
            <person name="Leonard M.T."/>
            <person name="Dorr de Quadros P."/>
            <person name="Camargo F.A."/>
            <person name="Drew J.C."/>
            <person name="Farmerie W.G."/>
            <person name="Daroub S.H."/>
            <person name="Triplett E.W."/>
        </authorList>
    </citation>
    <scope>NUCLEOTIDE SEQUENCE [LARGE SCALE GENOMIC DNA]</scope>
    <source>
        <strain evidence="2 3">SR1</strain>
    </source>
</reference>
<feature type="compositionally biased region" description="Basic and acidic residues" evidence="1">
    <location>
        <begin position="8"/>
        <end position="19"/>
    </location>
</feature>
<accession>A0A075MTB1</accession>
<dbReference type="AlphaFoldDB" id="A0A075MTB1"/>
<sequence length="73" mass="8362">MVAASPETKLEGLEAKEEKENENDESKEESVALLMEQDIECPRCHGSMVLCSDFDSLYYSCEECDFTLYTIKR</sequence>
<dbReference type="HOGENOM" id="CLU_193460_0_0_2"/>
<gene>
    <name evidence="2" type="ORF">NTE_01979</name>
</gene>